<dbReference type="GO" id="GO:0046872">
    <property type="term" value="F:metal ion binding"/>
    <property type="evidence" value="ECO:0007669"/>
    <property type="project" value="UniProtKB-KW"/>
</dbReference>
<keyword evidence="1" id="KW-0001">2Fe-2S</keyword>
<evidence type="ECO:0000313" key="8">
    <source>
        <dbReference type="Proteomes" id="UP000192132"/>
    </source>
</evidence>
<accession>A0A1S8D0T9</accession>
<feature type="region of interest" description="Disordered" evidence="5">
    <location>
        <begin position="1"/>
        <end position="22"/>
    </location>
</feature>
<evidence type="ECO:0000256" key="2">
    <source>
        <dbReference type="ARBA" id="ARBA00022723"/>
    </source>
</evidence>
<dbReference type="PROSITE" id="PS51296">
    <property type="entry name" value="RIESKE"/>
    <property type="match status" value="1"/>
</dbReference>
<dbReference type="PANTHER" id="PTHR40261:SF1">
    <property type="entry name" value="RIESKE DOMAIN-CONTAINING PROTEIN"/>
    <property type="match status" value="1"/>
</dbReference>
<sequence length="106" mass="11933">MQRLCNTEDIPEREARGFDTDKGPILVTQRDGAFYAYLNNCPHLGTELEYQENQFLDMDREYIICSTHGALFQVEDGSCIFGPCQGDHLTAVEISVHSDGGIYLVE</sequence>
<keyword evidence="8" id="KW-1185">Reference proteome</keyword>
<evidence type="ECO:0000259" key="6">
    <source>
        <dbReference type="PROSITE" id="PS51296"/>
    </source>
</evidence>
<dbReference type="Proteomes" id="UP000192132">
    <property type="component" value="Unassembled WGS sequence"/>
</dbReference>
<evidence type="ECO:0000256" key="5">
    <source>
        <dbReference type="SAM" id="MobiDB-lite"/>
    </source>
</evidence>
<dbReference type="EMBL" id="MLCN01000001">
    <property type="protein sequence ID" value="ONG42346.1"/>
    <property type="molecule type" value="Genomic_DNA"/>
</dbReference>
<evidence type="ECO:0000256" key="3">
    <source>
        <dbReference type="ARBA" id="ARBA00023004"/>
    </source>
</evidence>
<feature type="domain" description="Rieske" evidence="6">
    <location>
        <begin position="2"/>
        <end position="85"/>
    </location>
</feature>
<evidence type="ECO:0000256" key="1">
    <source>
        <dbReference type="ARBA" id="ARBA00022714"/>
    </source>
</evidence>
<feature type="compositionally biased region" description="Basic and acidic residues" evidence="5">
    <location>
        <begin position="10"/>
        <end position="22"/>
    </location>
</feature>
<keyword evidence="4" id="KW-0411">Iron-sulfur</keyword>
<keyword evidence="3" id="KW-0408">Iron</keyword>
<dbReference type="AlphaFoldDB" id="A0A1S8D0T9"/>
<dbReference type="Pfam" id="PF00355">
    <property type="entry name" value="Rieske"/>
    <property type="match status" value="1"/>
</dbReference>
<dbReference type="PANTHER" id="PTHR40261">
    <property type="match status" value="1"/>
</dbReference>
<dbReference type="STRING" id="1907941.BKE30_00475"/>
<name>A0A1S8D0T9_9GAMM</name>
<dbReference type="OrthoDB" id="9794779at2"/>
<dbReference type="InterPro" id="IPR036922">
    <property type="entry name" value="Rieske_2Fe-2S_sf"/>
</dbReference>
<dbReference type="SUPFAM" id="SSF50022">
    <property type="entry name" value="ISP domain"/>
    <property type="match status" value="1"/>
</dbReference>
<dbReference type="CDD" id="cd03467">
    <property type="entry name" value="Rieske"/>
    <property type="match status" value="1"/>
</dbReference>
<gene>
    <name evidence="7" type="ORF">BKE30_00475</name>
</gene>
<dbReference type="InterPro" id="IPR017941">
    <property type="entry name" value="Rieske_2Fe-2S"/>
</dbReference>
<proteinExistence type="predicted"/>
<comment type="caution">
    <text evidence="7">The sequence shown here is derived from an EMBL/GenBank/DDBJ whole genome shotgun (WGS) entry which is preliminary data.</text>
</comment>
<organism evidence="7 8">
    <name type="scientific">Alkanindiges hydrocarboniclasticus</name>
    <dbReference type="NCBI Taxonomy" id="1907941"/>
    <lineage>
        <taxon>Bacteria</taxon>
        <taxon>Pseudomonadati</taxon>
        <taxon>Pseudomonadota</taxon>
        <taxon>Gammaproteobacteria</taxon>
        <taxon>Moraxellales</taxon>
        <taxon>Moraxellaceae</taxon>
        <taxon>Alkanindiges</taxon>
    </lineage>
</organism>
<dbReference type="GO" id="GO:0051537">
    <property type="term" value="F:2 iron, 2 sulfur cluster binding"/>
    <property type="evidence" value="ECO:0007669"/>
    <property type="project" value="UniProtKB-KW"/>
</dbReference>
<evidence type="ECO:0000313" key="7">
    <source>
        <dbReference type="EMBL" id="ONG42346.1"/>
    </source>
</evidence>
<dbReference type="RefSeq" id="WP_076876734.1">
    <property type="nucleotide sequence ID" value="NZ_MLCN01000001.1"/>
</dbReference>
<evidence type="ECO:0000256" key="4">
    <source>
        <dbReference type="ARBA" id="ARBA00023014"/>
    </source>
</evidence>
<dbReference type="Gene3D" id="2.102.10.10">
    <property type="entry name" value="Rieske [2Fe-2S] iron-sulphur domain"/>
    <property type="match status" value="1"/>
</dbReference>
<reference evidence="7 8" key="1">
    <citation type="submission" date="2016-10" db="EMBL/GenBank/DDBJ databases">
        <title>Draft Genome sequence of Alkanindiges sp. strain H1.</title>
        <authorList>
            <person name="Subhash Y."/>
            <person name="Lee S."/>
        </authorList>
    </citation>
    <scope>NUCLEOTIDE SEQUENCE [LARGE SCALE GENOMIC DNA]</scope>
    <source>
        <strain evidence="7 8">H1</strain>
    </source>
</reference>
<keyword evidence="2" id="KW-0479">Metal-binding</keyword>
<protein>
    <submittedName>
        <fullName evidence="7">Rieske</fullName>
    </submittedName>
</protein>